<dbReference type="SUPFAM" id="SSF49482">
    <property type="entry name" value="Aromatic compound dioxygenase"/>
    <property type="match status" value="1"/>
</dbReference>
<dbReference type="PANTHER" id="PTHR34315">
    <property type="match status" value="1"/>
</dbReference>
<keyword evidence="4" id="KW-0223">Dioxygenase</keyword>
<feature type="signal peptide" evidence="2">
    <location>
        <begin position="1"/>
        <end position="23"/>
    </location>
</feature>
<gene>
    <name evidence="4" type="ORF">BKA67DRAFT_532444</name>
</gene>
<dbReference type="EMBL" id="JAGPXC010000002">
    <property type="protein sequence ID" value="KAH6657223.1"/>
    <property type="molecule type" value="Genomic_DNA"/>
</dbReference>
<dbReference type="AlphaFoldDB" id="A0A9P8URW8"/>
<reference evidence="4" key="1">
    <citation type="journal article" date="2021" name="Nat. Commun.">
        <title>Genetic determinants of endophytism in the Arabidopsis root mycobiome.</title>
        <authorList>
            <person name="Mesny F."/>
            <person name="Miyauchi S."/>
            <person name="Thiergart T."/>
            <person name="Pickel B."/>
            <person name="Atanasova L."/>
            <person name="Karlsson M."/>
            <person name="Huettel B."/>
            <person name="Barry K.W."/>
            <person name="Haridas S."/>
            <person name="Chen C."/>
            <person name="Bauer D."/>
            <person name="Andreopoulos W."/>
            <person name="Pangilinan J."/>
            <person name="LaButti K."/>
            <person name="Riley R."/>
            <person name="Lipzen A."/>
            <person name="Clum A."/>
            <person name="Drula E."/>
            <person name="Henrissat B."/>
            <person name="Kohler A."/>
            <person name="Grigoriev I.V."/>
            <person name="Martin F.M."/>
            <person name="Hacquard S."/>
        </authorList>
    </citation>
    <scope>NUCLEOTIDE SEQUENCE</scope>
    <source>
        <strain evidence="4">MPI-SDFR-AT-0073</strain>
    </source>
</reference>
<keyword evidence="2" id="KW-0732">Signal</keyword>
<dbReference type="Proteomes" id="UP000758603">
    <property type="component" value="Unassembled WGS sequence"/>
</dbReference>
<feature type="chain" id="PRO_5040254029" evidence="2">
    <location>
        <begin position="24"/>
        <end position="375"/>
    </location>
</feature>
<feature type="domain" description="Intradiol ring-cleavage dioxygenases" evidence="3">
    <location>
        <begin position="141"/>
        <end position="234"/>
    </location>
</feature>
<dbReference type="GO" id="GO:0016702">
    <property type="term" value="F:oxidoreductase activity, acting on single donors with incorporation of molecular oxygen, incorporation of two atoms of oxygen"/>
    <property type="evidence" value="ECO:0007669"/>
    <property type="project" value="InterPro"/>
</dbReference>
<accession>A0A9P8URW8</accession>
<keyword evidence="4" id="KW-0560">Oxidoreductase</keyword>
<feature type="region of interest" description="Disordered" evidence="1">
    <location>
        <begin position="351"/>
        <end position="375"/>
    </location>
</feature>
<dbReference type="InterPro" id="IPR000627">
    <property type="entry name" value="Intradiol_dOase_C"/>
</dbReference>
<dbReference type="OrthoDB" id="121380at2759"/>
<dbReference type="GO" id="GO:0008199">
    <property type="term" value="F:ferric iron binding"/>
    <property type="evidence" value="ECO:0007669"/>
    <property type="project" value="InterPro"/>
</dbReference>
<evidence type="ECO:0000256" key="2">
    <source>
        <dbReference type="SAM" id="SignalP"/>
    </source>
</evidence>
<sequence>MHFKKTSILALAALAAAHPGHEAEESRSAIAARAYRTQTKRALENCATSLQSRGILQRGIERRAAEVTSQRIARRIPVNNPYRKRDLIKRDTTSVLNKNHQGTLDPDEALADETYVFNSTTCAVLNPEGEVGPFYVHGEYVREDVTDGEPGVEIILEAQLINVNTCEPLTGAWLDIWNCNSTGVYSGVQSSGNGNSNDASNLDNTALRGIQQSDDEGVVKFTSIYPGHYSGRTNHMHVVVHTEATELANGTLTGGSVPHIGQLFWDQSLSYSVEALSPYNTNTVTLTTNAQDRVFGEQETAGTTSDPVFNYVYLGDTLSEGIFQWIVIGIDPDATYTPTYSFELTEDGGVAVGGSSGGGGGSGSGPGTGGPQCAH</sequence>
<dbReference type="Pfam" id="PF00775">
    <property type="entry name" value="Dioxygenase_C"/>
    <property type="match status" value="1"/>
</dbReference>
<evidence type="ECO:0000259" key="3">
    <source>
        <dbReference type="Pfam" id="PF00775"/>
    </source>
</evidence>
<evidence type="ECO:0000256" key="1">
    <source>
        <dbReference type="SAM" id="MobiDB-lite"/>
    </source>
</evidence>
<protein>
    <submittedName>
        <fullName evidence="4">Intradiol ring-cleavage dioxygenase</fullName>
    </submittedName>
</protein>
<dbReference type="RefSeq" id="XP_045961457.1">
    <property type="nucleotide sequence ID" value="XM_046099533.1"/>
</dbReference>
<dbReference type="GeneID" id="70128425"/>
<proteinExistence type="predicted"/>
<dbReference type="PANTHER" id="PTHR34315:SF9">
    <property type="entry name" value="INTRADIOL RING-CLEAVAGE DIOXYGENASES DOMAIN-CONTAINING PROTEIN-RELATED"/>
    <property type="match status" value="1"/>
</dbReference>
<keyword evidence="5" id="KW-1185">Reference proteome</keyword>
<evidence type="ECO:0000313" key="5">
    <source>
        <dbReference type="Proteomes" id="UP000758603"/>
    </source>
</evidence>
<dbReference type="InterPro" id="IPR015889">
    <property type="entry name" value="Intradiol_dOase_core"/>
</dbReference>
<name>A0A9P8URW8_9PEZI</name>
<dbReference type="CDD" id="cd03457">
    <property type="entry name" value="intradiol_dioxygenase_like"/>
    <property type="match status" value="1"/>
</dbReference>
<organism evidence="4 5">
    <name type="scientific">Truncatella angustata</name>
    <dbReference type="NCBI Taxonomy" id="152316"/>
    <lineage>
        <taxon>Eukaryota</taxon>
        <taxon>Fungi</taxon>
        <taxon>Dikarya</taxon>
        <taxon>Ascomycota</taxon>
        <taxon>Pezizomycotina</taxon>
        <taxon>Sordariomycetes</taxon>
        <taxon>Xylariomycetidae</taxon>
        <taxon>Amphisphaeriales</taxon>
        <taxon>Sporocadaceae</taxon>
        <taxon>Truncatella</taxon>
    </lineage>
</organism>
<comment type="caution">
    <text evidence="4">The sequence shown here is derived from an EMBL/GenBank/DDBJ whole genome shotgun (WGS) entry which is preliminary data.</text>
</comment>
<dbReference type="Gene3D" id="2.60.130.10">
    <property type="entry name" value="Aromatic compound dioxygenase"/>
    <property type="match status" value="1"/>
</dbReference>
<evidence type="ECO:0000313" key="4">
    <source>
        <dbReference type="EMBL" id="KAH6657223.1"/>
    </source>
</evidence>